<name>R4Z627_9ACTN</name>
<dbReference type="EMBL" id="CANL01000029">
    <property type="protein sequence ID" value="CCM64182.1"/>
    <property type="molecule type" value="Genomic_DNA"/>
</dbReference>
<evidence type="ECO:0008006" key="3">
    <source>
        <dbReference type="Google" id="ProtNLM"/>
    </source>
</evidence>
<dbReference type="HOGENOM" id="CLU_3372754_0_0_11"/>
<gene>
    <name evidence="1" type="ORF">BN381_350042</name>
</gene>
<comment type="caution">
    <text evidence="1">The sequence shown here is derived from an EMBL/GenBank/DDBJ whole genome shotgun (WGS) entry which is preliminary data.</text>
</comment>
<keyword evidence="2" id="KW-1185">Reference proteome</keyword>
<proteinExistence type="predicted"/>
<reference evidence="1 2" key="1">
    <citation type="journal article" date="2013" name="ISME J.">
        <title>Metabolic model for the filamentous 'Candidatus Microthrix parvicella' based on genomic and metagenomic analyses.</title>
        <authorList>
            <person name="Jon McIlroy S."/>
            <person name="Kristiansen R."/>
            <person name="Albertsen M."/>
            <person name="Michael Karst S."/>
            <person name="Rossetti S."/>
            <person name="Lund Nielsen J."/>
            <person name="Tandoi V."/>
            <person name="James Seviour R."/>
            <person name="Nielsen P.H."/>
        </authorList>
    </citation>
    <scope>NUCLEOTIDE SEQUENCE [LARGE SCALE GENOMIC DNA]</scope>
    <source>
        <strain evidence="1 2">RN1</strain>
    </source>
</reference>
<sequence length="34" mass="3467">METRILFLDDSGKPDVARASGAVVIGGFAIDSSA</sequence>
<evidence type="ECO:0000313" key="2">
    <source>
        <dbReference type="Proteomes" id="UP000018291"/>
    </source>
</evidence>
<protein>
    <recommendedName>
        <fullName evidence="3">DUF3800 domain-containing protein</fullName>
    </recommendedName>
</protein>
<evidence type="ECO:0000313" key="1">
    <source>
        <dbReference type="EMBL" id="CCM64182.1"/>
    </source>
</evidence>
<dbReference type="AlphaFoldDB" id="R4Z627"/>
<organism evidence="1 2">
    <name type="scientific">Candidatus Neomicrothrix parvicella RN1</name>
    <dbReference type="NCBI Taxonomy" id="1229780"/>
    <lineage>
        <taxon>Bacteria</taxon>
        <taxon>Bacillati</taxon>
        <taxon>Actinomycetota</taxon>
        <taxon>Acidimicrobiia</taxon>
        <taxon>Acidimicrobiales</taxon>
        <taxon>Microthrixaceae</taxon>
        <taxon>Candidatus Neomicrothrix</taxon>
    </lineage>
</organism>
<dbReference type="Proteomes" id="UP000018291">
    <property type="component" value="Unassembled WGS sequence"/>
</dbReference>
<accession>R4Z627</accession>